<dbReference type="SUPFAM" id="SSF46894">
    <property type="entry name" value="C-terminal effector domain of the bipartite response regulators"/>
    <property type="match status" value="1"/>
</dbReference>
<dbReference type="RefSeq" id="WP_380566735.1">
    <property type="nucleotide sequence ID" value="NZ_JBEUKS010000009.1"/>
</dbReference>
<comment type="caution">
    <text evidence="2">The sequence shown here is derived from an EMBL/GenBank/DDBJ whole genome shotgun (WGS) entry which is preliminary data.</text>
</comment>
<name>A0ABV6XTN0_9ACTN</name>
<dbReference type="InterPro" id="IPR051797">
    <property type="entry name" value="TrmB-like"/>
</dbReference>
<accession>A0ABV6XTN0</accession>
<gene>
    <name evidence="2" type="ORF">ABUW04_25455</name>
</gene>
<dbReference type="PANTHER" id="PTHR34293:SF1">
    <property type="entry name" value="HTH-TYPE TRANSCRIPTIONAL REGULATOR TRMBL2"/>
    <property type="match status" value="1"/>
</dbReference>
<organism evidence="2 3">
    <name type="scientific">Streptacidiphilus jeojiensis</name>
    <dbReference type="NCBI Taxonomy" id="3229225"/>
    <lineage>
        <taxon>Bacteria</taxon>
        <taxon>Bacillati</taxon>
        <taxon>Actinomycetota</taxon>
        <taxon>Actinomycetes</taxon>
        <taxon>Kitasatosporales</taxon>
        <taxon>Streptomycetaceae</taxon>
        <taxon>Streptacidiphilus</taxon>
    </lineage>
</organism>
<dbReference type="InterPro" id="IPR036388">
    <property type="entry name" value="WH-like_DNA-bd_sf"/>
</dbReference>
<proteinExistence type="predicted"/>
<protein>
    <submittedName>
        <fullName evidence="2">LuxR C-terminal-related transcriptional regulator</fullName>
    </submittedName>
</protein>
<reference evidence="2 3" key="1">
    <citation type="submission" date="2024-06" db="EMBL/GenBank/DDBJ databases">
        <authorList>
            <person name="Lee S.D."/>
        </authorList>
    </citation>
    <scope>NUCLEOTIDE SEQUENCE [LARGE SCALE GENOMIC DNA]</scope>
    <source>
        <strain evidence="2 3">N1-10</strain>
    </source>
</reference>
<keyword evidence="3" id="KW-1185">Reference proteome</keyword>
<sequence>MADSEGWGELAVERRDLTPQEEAVYRLVLEQGQIPVVEVKQQPGGEDALAYLMEFGLLAIDPVTPDVVAAVDPAVAAARQSSRVLEEVVRDLGWVSRLPQSTAAIAQQYWTAQRSQSGVIEVVTGVPAIGQRLDLLLDTCKKRVLTMHPEASRATAALESVLGRDLDAIQRGADMRMLYLSPVRRQLAVQEYAKAVTAAGAGIRTLPQLPLRQFVIDDTVIIPFQGDTGTAVFIRDPSTVAAMVEVFELLWRMADDFMPKTDHDEQVDETLLTVMHMLVEGRSTRQIARDLNLSERMVTRLRAEINNDFGTDSAVRLGWLLHERFPKGIR</sequence>
<evidence type="ECO:0000259" key="1">
    <source>
        <dbReference type="Pfam" id="PF00196"/>
    </source>
</evidence>
<dbReference type="Pfam" id="PF00196">
    <property type="entry name" value="GerE"/>
    <property type="match status" value="1"/>
</dbReference>
<feature type="domain" description="HTH luxR-type" evidence="1">
    <location>
        <begin position="273"/>
        <end position="313"/>
    </location>
</feature>
<dbReference type="EMBL" id="JBEUKS010000009">
    <property type="protein sequence ID" value="MFC1441609.1"/>
    <property type="molecule type" value="Genomic_DNA"/>
</dbReference>
<dbReference type="InterPro" id="IPR016032">
    <property type="entry name" value="Sig_transdc_resp-reg_C-effctor"/>
</dbReference>
<dbReference type="Gene3D" id="1.10.10.10">
    <property type="entry name" value="Winged helix-like DNA-binding domain superfamily/Winged helix DNA-binding domain"/>
    <property type="match status" value="1"/>
</dbReference>
<evidence type="ECO:0000313" key="2">
    <source>
        <dbReference type="EMBL" id="MFC1441609.1"/>
    </source>
</evidence>
<evidence type="ECO:0000313" key="3">
    <source>
        <dbReference type="Proteomes" id="UP001592581"/>
    </source>
</evidence>
<dbReference type="PANTHER" id="PTHR34293">
    <property type="entry name" value="HTH-TYPE TRANSCRIPTIONAL REGULATOR TRMBL2"/>
    <property type="match status" value="1"/>
</dbReference>
<dbReference type="InterPro" id="IPR000792">
    <property type="entry name" value="Tscrpt_reg_LuxR_C"/>
</dbReference>
<dbReference type="Proteomes" id="UP001592581">
    <property type="component" value="Unassembled WGS sequence"/>
</dbReference>